<proteinExistence type="predicted"/>
<dbReference type="OrthoDB" id="5565451at2"/>
<dbReference type="Proteomes" id="UP000316649">
    <property type="component" value="Unassembled WGS sequence"/>
</dbReference>
<evidence type="ECO:0000259" key="1">
    <source>
        <dbReference type="PROSITE" id="PS51202"/>
    </source>
</evidence>
<accession>A0A558E0G1</accession>
<dbReference type="GO" id="GO:0006813">
    <property type="term" value="P:potassium ion transport"/>
    <property type="evidence" value="ECO:0007669"/>
    <property type="project" value="InterPro"/>
</dbReference>
<dbReference type="InterPro" id="IPR003148">
    <property type="entry name" value="RCK_N"/>
</dbReference>
<dbReference type="InterPro" id="IPR050721">
    <property type="entry name" value="Trk_Ktr_HKT_K-transport"/>
</dbReference>
<organism evidence="2 3">
    <name type="scientific">Sedimenticola selenatireducens</name>
    <dbReference type="NCBI Taxonomy" id="191960"/>
    <lineage>
        <taxon>Bacteria</taxon>
        <taxon>Pseudomonadati</taxon>
        <taxon>Pseudomonadota</taxon>
        <taxon>Gammaproteobacteria</taxon>
        <taxon>Chromatiales</taxon>
        <taxon>Sedimenticolaceae</taxon>
        <taxon>Sedimenticola</taxon>
    </lineage>
</organism>
<dbReference type="InterPro" id="IPR036291">
    <property type="entry name" value="NAD(P)-bd_dom_sf"/>
</dbReference>
<evidence type="ECO:0000313" key="2">
    <source>
        <dbReference type="EMBL" id="TVO75301.1"/>
    </source>
</evidence>
<sequence>MICWYLLGMSTVLPISRIAWRVEGFDMRERVIIFGSNSLSSAVALQLKDRNWDLLLVSSDEAALAVMADRGFSTRMANYSDDEELVKLGIGKKVGVIFAFFEEDAENVFLTISVKSIDPDIKVISLTQSADSARKLKAAGANKVIDPYEISGRKIYDMIKRPLIAETIEKVVYGQDYLNLAEITVIQGSFMDGRMLGDLELSRRYDLIVLGVVDREMGDEFIFASSGLNHKLDAGDVLVVIGAVPALEKLRLESGRT</sequence>
<dbReference type="PANTHER" id="PTHR43833:SF9">
    <property type="entry name" value="POTASSIUM CHANNEL PROTEIN YUGO-RELATED"/>
    <property type="match status" value="1"/>
</dbReference>
<dbReference type="Gene3D" id="3.30.70.1450">
    <property type="entry name" value="Regulator of K+ conductance, C-terminal domain"/>
    <property type="match status" value="1"/>
</dbReference>
<dbReference type="InterPro" id="IPR036721">
    <property type="entry name" value="RCK_C_sf"/>
</dbReference>
<dbReference type="SUPFAM" id="SSF51735">
    <property type="entry name" value="NAD(P)-binding Rossmann-fold domains"/>
    <property type="match status" value="1"/>
</dbReference>
<dbReference type="EMBL" id="VMNH01000009">
    <property type="protein sequence ID" value="TVO75301.1"/>
    <property type="molecule type" value="Genomic_DNA"/>
</dbReference>
<dbReference type="PANTHER" id="PTHR43833">
    <property type="entry name" value="POTASSIUM CHANNEL PROTEIN 2-RELATED-RELATED"/>
    <property type="match status" value="1"/>
</dbReference>
<reference evidence="2 3" key="1">
    <citation type="submission" date="2019-07" db="EMBL/GenBank/DDBJ databases">
        <title>The pathways for chlorine oxyanion respiration interact through the shared metabolite chlorate.</title>
        <authorList>
            <person name="Barnum T.P."/>
            <person name="Cheng Y."/>
            <person name="Hill K.A."/>
            <person name="Lucas L.N."/>
            <person name="Carlson H.K."/>
            <person name="Coates J.D."/>
        </authorList>
    </citation>
    <scope>NUCLEOTIDE SEQUENCE [LARGE SCALE GENOMIC DNA]</scope>
    <source>
        <strain evidence="2 3">BK-1</strain>
    </source>
</reference>
<comment type="caution">
    <text evidence="2">The sequence shown here is derived from an EMBL/GenBank/DDBJ whole genome shotgun (WGS) entry which is preliminary data.</text>
</comment>
<protein>
    <submittedName>
        <fullName evidence="2">TrkA family potassium uptake protein</fullName>
    </submittedName>
</protein>
<feature type="domain" description="RCK C-terminal" evidence="1">
    <location>
        <begin position="168"/>
        <end position="256"/>
    </location>
</feature>
<dbReference type="Gene3D" id="3.40.50.720">
    <property type="entry name" value="NAD(P)-binding Rossmann-like Domain"/>
    <property type="match status" value="1"/>
</dbReference>
<dbReference type="Pfam" id="PF02254">
    <property type="entry name" value="TrkA_N"/>
    <property type="match status" value="1"/>
</dbReference>
<dbReference type="InterPro" id="IPR006037">
    <property type="entry name" value="RCK_C"/>
</dbReference>
<dbReference type="SUPFAM" id="SSF116726">
    <property type="entry name" value="TrkA C-terminal domain-like"/>
    <property type="match status" value="1"/>
</dbReference>
<dbReference type="Pfam" id="PF02080">
    <property type="entry name" value="TrkA_C"/>
    <property type="match status" value="1"/>
</dbReference>
<keyword evidence="3" id="KW-1185">Reference proteome</keyword>
<dbReference type="PROSITE" id="PS51202">
    <property type="entry name" value="RCK_C"/>
    <property type="match status" value="1"/>
</dbReference>
<evidence type="ECO:0000313" key="3">
    <source>
        <dbReference type="Proteomes" id="UP000316649"/>
    </source>
</evidence>
<gene>
    <name evidence="2" type="ORF">FHP88_09870</name>
</gene>
<name>A0A558E0G1_9GAMM</name>
<dbReference type="AlphaFoldDB" id="A0A558E0G1"/>
<dbReference type="GO" id="GO:0008324">
    <property type="term" value="F:monoatomic cation transmembrane transporter activity"/>
    <property type="evidence" value="ECO:0007669"/>
    <property type="project" value="InterPro"/>
</dbReference>